<evidence type="ECO:0000313" key="2">
    <source>
        <dbReference type="EMBL" id="RCJ24811.1"/>
    </source>
</evidence>
<dbReference type="Proteomes" id="UP000252107">
    <property type="component" value="Unassembled WGS sequence"/>
</dbReference>
<evidence type="ECO:0000256" key="1">
    <source>
        <dbReference type="SAM" id="MobiDB-lite"/>
    </source>
</evidence>
<dbReference type="AlphaFoldDB" id="A0A367QM39"/>
<proteinExistence type="predicted"/>
<keyword evidence="3" id="KW-1185">Reference proteome</keyword>
<comment type="caution">
    <text evidence="2">The sequence shown here is derived from an EMBL/GenBank/DDBJ whole genome shotgun (WGS) entry which is preliminary data.</text>
</comment>
<name>A0A367QM39_9NOSO</name>
<dbReference type="EMBL" id="LXQD01000317">
    <property type="protein sequence ID" value="RCJ24811.1"/>
    <property type="molecule type" value="Genomic_DNA"/>
</dbReference>
<accession>A0A367QM39</accession>
<evidence type="ECO:0000313" key="3">
    <source>
        <dbReference type="Proteomes" id="UP000252107"/>
    </source>
</evidence>
<reference evidence="2" key="1">
    <citation type="submission" date="2016-04" db="EMBL/GenBank/DDBJ databases">
        <authorList>
            <person name="Tabuchi Yagui T.R."/>
        </authorList>
    </citation>
    <scope>NUCLEOTIDE SEQUENCE [LARGE SCALE GENOMIC DNA]</scope>
    <source>
        <strain evidence="2">NIES-26</strain>
    </source>
</reference>
<feature type="compositionally biased region" description="Basic and acidic residues" evidence="1">
    <location>
        <begin position="1"/>
        <end position="17"/>
    </location>
</feature>
<organism evidence="2 3">
    <name type="scientific">Nostoc minutum NIES-26</name>
    <dbReference type="NCBI Taxonomy" id="1844469"/>
    <lineage>
        <taxon>Bacteria</taxon>
        <taxon>Bacillati</taxon>
        <taxon>Cyanobacteriota</taxon>
        <taxon>Cyanophyceae</taxon>
        <taxon>Nostocales</taxon>
        <taxon>Nostocaceae</taxon>
        <taxon>Nostoc</taxon>
    </lineage>
</organism>
<sequence length="113" mass="12360">MGSRSEEEPLHCRESALREGFPPQATVNPKGGFHGSSYPAGTPSPKVAANANGELVRQSRSCTPAGKQATRSGYKSGDRTDCLLFIARWRWQRGMGERPLSYLAVSEVYKDCL</sequence>
<feature type="region of interest" description="Disordered" evidence="1">
    <location>
        <begin position="1"/>
        <end position="77"/>
    </location>
</feature>
<gene>
    <name evidence="2" type="ORF">A6770_03915</name>
</gene>
<protein>
    <submittedName>
        <fullName evidence="2">Uncharacterized protein</fullName>
    </submittedName>
</protein>